<dbReference type="EMBL" id="JAHHHD010000028">
    <property type="protein sequence ID" value="MBW4660947.1"/>
    <property type="molecule type" value="Genomic_DNA"/>
</dbReference>
<organism evidence="1 2">
    <name type="scientific">Drouetiella hepatica Uher 2000/2452</name>
    <dbReference type="NCBI Taxonomy" id="904376"/>
    <lineage>
        <taxon>Bacteria</taxon>
        <taxon>Bacillati</taxon>
        <taxon>Cyanobacteriota</taxon>
        <taxon>Cyanophyceae</taxon>
        <taxon>Oculatellales</taxon>
        <taxon>Oculatellaceae</taxon>
        <taxon>Drouetiella</taxon>
    </lineage>
</organism>
<proteinExistence type="predicted"/>
<evidence type="ECO:0000313" key="1">
    <source>
        <dbReference type="EMBL" id="MBW4660947.1"/>
    </source>
</evidence>
<dbReference type="Pfam" id="PF18907">
    <property type="entry name" value="DUF5662"/>
    <property type="match status" value="1"/>
</dbReference>
<evidence type="ECO:0000313" key="2">
    <source>
        <dbReference type="Proteomes" id="UP000757435"/>
    </source>
</evidence>
<protein>
    <submittedName>
        <fullName evidence="1">Uncharacterized protein</fullName>
    </submittedName>
</protein>
<dbReference type="Proteomes" id="UP000757435">
    <property type="component" value="Unassembled WGS sequence"/>
</dbReference>
<dbReference type="AlphaFoldDB" id="A0A951QDS0"/>
<reference evidence="1" key="2">
    <citation type="journal article" date="2022" name="Microbiol. Resour. Announc.">
        <title>Metagenome Sequencing to Explore Phylogenomics of Terrestrial Cyanobacteria.</title>
        <authorList>
            <person name="Ward R.D."/>
            <person name="Stajich J.E."/>
            <person name="Johansen J.R."/>
            <person name="Huntemann M."/>
            <person name="Clum A."/>
            <person name="Foster B."/>
            <person name="Foster B."/>
            <person name="Roux S."/>
            <person name="Palaniappan K."/>
            <person name="Varghese N."/>
            <person name="Mukherjee S."/>
            <person name="Reddy T.B.K."/>
            <person name="Daum C."/>
            <person name="Copeland A."/>
            <person name="Chen I.A."/>
            <person name="Ivanova N.N."/>
            <person name="Kyrpides N.C."/>
            <person name="Shapiro N."/>
            <person name="Eloe-Fadrosh E.A."/>
            <person name="Pietrasiak N."/>
        </authorList>
    </citation>
    <scope>NUCLEOTIDE SEQUENCE</scope>
    <source>
        <strain evidence="1">UHER 2000/2452</strain>
    </source>
</reference>
<comment type="caution">
    <text evidence="1">The sequence shown here is derived from an EMBL/GenBank/DDBJ whole genome shotgun (WGS) entry which is preliminary data.</text>
</comment>
<reference evidence="1" key="1">
    <citation type="submission" date="2021-05" db="EMBL/GenBank/DDBJ databases">
        <authorList>
            <person name="Pietrasiak N."/>
            <person name="Ward R."/>
            <person name="Stajich J.E."/>
            <person name="Kurbessoian T."/>
        </authorList>
    </citation>
    <scope>NUCLEOTIDE SEQUENCE</scope>
    <source>
        <strain evidence="1">UHER 2000/2452</strain>
    </source>
</reference>
<dbReference type="InterPro" id="IPR043721">
    <property type="entry name" value="DUF5662"/>
</dbReference>
<sequence length="219" mass="25033">MMTDLTDKQKAVNWETLKHIEMVMQLLATMQNEIARRMFSHDRSKLTSPELEMFEQFTDKLAGLTYGSEEYEACRQEMLKTALGHHYENNRHHPEFFVDGVEGMNLIDLIEMVCDWKAATLRHNDGNIFKSIEYNANRFGLSPQLVKIISNTVPLLHSVYGRKTQKHLNDYWHCLACGAGDMEGNFCCMCGAGKHDFDAVLEPLPSIDEMAGILKENKG</sequence>
<gene>
    <name evidence="1" type="ORF">KME15_19910</name>
</gene>
<name>A0A951QDS0_9CYAN</name>
<accession>A0A951QDS0</accession>